<keyword evidence="1" id="KW-1133">Transmembrane helix</keyword>
<feature type="transmembrane region" description="Helical" evidence="1">
    <location>
        <begin position="63"/>
        <end position="80"/>
    </location>
</feature>
<gene>
    <name evidence="2" type="ORF">METZ01_LOCUS214648</name>
</gene>
<feature type="non-terminal residue" evidence="2">
    <location>
        <position position="1"/>
    </location>
</feature>
<sequence length="81" mass="8002">VVGLVTGDRLSVGLAPAAGLLPAALFAAILAIVSVADGQMLVIDGRLIGVAVGAVAVWRRAPFVVVVVGAMAATALLRLVT</sequence>
<protein>
    <recommendedName>
        <fullName evidence="3">Branched-chain amino acid transporter AzlD</fullName>
    </recommendedName>
</protein>
<keyword evidence="1" id="KW-0812">Transmembrane</keyword>
<organism evidence="2">
    <name type="scientific">marine metagenome</name>
    <dbReference type="NCBI Taxonomy" id="408172"/>
    <lineage>
        <taxon>unclassified sequences</taxon>
        <taxon>metagenomes</taxon>
        <taxon>ecological metagenomes</taxon>
    </lineage>
</organism>
<evidence type="ECO:0000313" key="2">
    <source>
        <dbReference type="EMBL" id="SVB61794.1"/>
    </source>
</evidence>
<proteinExistence type="predicted"/>
<keyword evidence="1" id="KW-0472">Membrane</keyword>
<feature type="transmembrane region" description="Helical" evidence="1">
    <location>
        <begin position="12"/>
        <end position="33"/>
    </location>
</feature>
<evidence type="ECO:0008006" key="3">
    <source>
        <dbReference type="Google" id="ProtNLM"/>
    </source>
</evidence>
<reference evidence="2" key="1">
    <citation type="submission" date="2018-05" db="EMBL/GenBank/DDBJ databases">
        <authorList>
            <person name="Lanie J.A."/>
            <person name="Ng W.-L."/>
            <person name="Kazmierczak K.M."/>
            <person name="Andrzejewski T.M."/>
            <person name="Davidsen T.M."/>
            <person name="Wayne K.J."/>
            <person name="Tettelin H."/>
            <person name="Glass J.I."/>
            <person name="Rusch D."/>
            <person name="Podicherti R."/>
            <person name="Tsui H.-C.T."/>
            <person name="Winkler M.E."/>
        </authorList>
    </citation>
    <scope>NUCLEOTIDE SEQUENCE</scope>
</reference>
<name>A0A382FHI4_9ZZZZ</name>
<accession>A0A382FHI4</accession>
<dbReference type="EMBL" id="UINC01049701">
    <property type="protein sequence ID" value="SVB61794.1"/>
    <property type="molecule type" value="Genomic_DNA"/>
</dbReference>
<dbReference type="AlphaFoldDB" id="A0A382FHI4"/>
<evidence type="ECO:0000256" key="1">
    <source>
        <dbReference type="SAM" id="Phobius"/>
    </source>
</evidence>